<dbReference type="AlphaFoldDB" id="A0A510UMV0"/>
<gene>
    <name evidence="1" type="ORF">AFI02nite_40030</name>
</gene>
<dbReference type="PROSITE" id="PS51257">
    <property type="entry name" value="PROKAR_LIPOPROTEIN"/>
    <property type="match status" value="1"/>
</dbReference>
<sequence length="88" mass="10683">MAKINMFICFKILFFCAFFSFLSFLSGCESIYSEEYRESDILLFNQRDVIYFNYYGIFKLKGYKYSNHYNSMNFDGPFITVRFCFHHC</sequence>
<dbReference type="EMBL" id="BJTZ01000051">
    <property type="protein sequence ID" value="GEK15967.1"/>
    <property type="molecule type" value="Genomic_DNA"/>
</dbReference>
<accession>A0A510UMV0</accession>
<name>A0A510UMV0_ALIFS</name>
<reference evidence="1 2" key="1">
    <citation type="submission" date="2019-07" db="EMBL/GenBank/DDBJ databases">
        <title>Whole genome shotgun sequence of Aliivibrio fischeri NBRC 101058.</title>
        <authorList>
            <person name="Hosoyama A."/>
            <person name="Uohara A."/>
            <person name="Ohji S."/>
            <person name="Ichikawa N."/>
        </authorList>
    </citation>
    <scope>NUCLEOTIDE SEQUENCE [LARGE SCALE GENOMIC DNA]</scope>
    <source>
        <strain evidence="1 2">NBRC 101058</strain>
    </source>
</reference>
<evidence type="ECO:0000313" key="1">
    <source>
        <dbReference type="EMBL" id="GEK15967.1"/>
    </source>
</evidence>
<organism evidence="1 2">
    <name type="scientific">Aliivibrio fischeri</name>
    <name type="common">Vibrio fischeri</name>
    <dbReference type="NCBI Taxonomy" id="668"/>
    <lineage>
        <taxon>Bacteria</taxon>
        <taxon>Pseudomonadati</taxon>
        <taxon>Pseudomonadota</taxon>
        <taxon>Gammaproteobacteria</taxon>
        <taxon>Vibrionales</taxon>
        <taxon>Vibrionaceae</taxon>
        <taxon>Aliivibrio</taxon>
    </lineage>
</organism>
<proteinExistence type="predicted"/>
<evidence type="ECO:0000313" key="2">
    <source>
        <dbReference type="Proteomes" id="UP000321787"/>
    </source>
</evidence>
<dbReference type="Proteomes" id="UP000321787">
    <property type="component" value="Unassembled WGS sequence"/>
</dbReference>
<evidence type="ECO:0008006" key="3">
    <source>
        <dbReference type="Google" id="ProtNLM"/>
    </source>
</evidence>
<protein>
    <recommendedName>
        <fullName evidence="3">Lipoprotein</fullName>
    </recommendedName>
</protein>
<comment type="caution">
    <text evidence="1">The sequence shown here is derived from an EMBL/GenBank/DDBJ whole genome shotgun (WGS) entry which is preliminary data.</text>
</comment>